<gene>
    <name evidence="5" type="ORF">GCM10007088_02960</name>
</gene>
<dbReference type="InterPro" id="IPR039329">
    <property type="entry name" value="SIAE"/>
</dbReference>
<evidence type="ECO:0000313" key="6">
    <source>
        <dbReference type="Proteomes" id="UP000653477"/>
    </source>
</evidence>
<evidence type="ECO:0000259" key="4">
    <source>
        <dbReference type="Pfam" id="PF13472"/>
    </source>
</evidence>
<dbReference type="PANTHER" id="PTHR22901:SF0">
    <property type="entry name" value="SIALATE O-ACETYLESTERASE"/>
    <property type="match status" value="1"/>
</dbReference>
<dbReference type="InterPro" id="IPR013830">
    <property type="entry name" value="SGNH_hydro"/>
</dbReference>
<feature type="chain" id="PRO_5045314952" evidence="2">
    <location>
        <begin position="22"/>
        <end position="703"/>
    </location>
</feature>
<reference evidence="6" key="1">
    <citation type="journal article" date="2019" name="Int. J. Syst. Evol. Microbiol.">
        <title>The Global Catalogue of Microorganisms (GCM) 10K type strain sequencing project: providing services to taxonomists for standard genome sequencing and annotation.</title>
        <authorList>
            <consortium name="The Broad Institute Genomics Platform"/>
            <consortium name="The Broad Institute Genome Sequencing Center for Infectious Disease"/>
            <person name="Wu L."/>
            <person name="Ma J."/>
        </authorList>
    </citation>
    <scope>NUCLEOTIDE SEQUENCE [LARGE SCALE GENOMIC DNA]</scope>
    <source>
        <strain evidence="6">JCM 30531</strain>
    </source>
</reference>
<dbReference type="PANTHER" id="PTHR22901">
    <property type="entry name" value="SIALATE O-ACETYLESTERASE"/>
    <property type="match status" value="1"/>
</dbReference>
<keyword evidence="6" id="KW-1185">Reference proteome</keyword>
<keyword evidence="1" id="KW-0378">Hydrolase</keyword>
<organism evidence="5 6">
    <name type="scientific">Porphyromonas pasteri</name>
    <dbReference type="NCBI Taxonomy" id="1583331"/>
    <lineage>
        <taxon>Bacteria</taxon>
        <taxon>Pseudomonadati</taxon>
        <taxon>Bacteroidota</taxon>
        <taxon>Bacteroidia</taxon>
        <taxon>Bacteroidales</taxon>
        <taxon>Porphyromonadaceae</taxon>
        <taxon>Porphyromonas</taxon>
    </lineage>
</organism>
<keyword evidence="2" id="KW-0732">Signal</keyword>
<evidence type="ECO:0000313" key="5">
    <source>
        <dbReference type="EMBL" id="GGM47634.1"/>
    </source>
</evidence>
<dbReference type="InterPro" id="IPR036514">
    <property type="entry name" value="SGNH_hydro_sf"/>
</dbReference>
<comment type="caution">
    <text evidence="5">The sequence shown here is derived from an EMBL/GenBank/DDBJ whole genome shotgun (WGS) entry which is preliminary data.</text>
</comment>
<feature type="domain" description="SGNH hydrolase-type esterase" evidence="4">
    <location>
        <begin position="31"/>
        <end position="206"/>
    </location>
</feature>
<dbReference type="InterPro" id="IPR005181">
    <property type="entry name" value="SASA"/>
</dbReference>
<sequence>MRIKYGLYLSLFLGLSFTASGKSKGPIRVACIGNSITYGYGLADREHEAYPVLLQQKLGAKYQVENFGKSGATLLARGHRPYFQQEEYKKALAFRPDIAVIHLGVNDTDPRNWPNYQDEFIPDYHHLIDTLRAVNPQVRILIARTTPIGVEHPRFESGTRDWQLQIQQAIEQVAKSADVELIDFHTPLYPYPHYFPDAVHPIAAGMHFLAETAYQAISGDFGGLQLPAIYSDGMVLQRQRSLTIRGKANAGELVTLSFHGWSGNTKTNRLGEWAITLPAQSAGGPYSLEVSTPQSKREIKLSNVYVGEVWLCSGQSNMAFMLSQSTDKEHRPIQPDSMLRIYNMQPAHETTATAWPVSFLDSLDQLRYYLPATWEGARPSKTNISAIAYHFARELRDSLQIPVGIVVNAIGGSPTEAWIDRATLEQELPAILRQWRKNDFIMPWVRERAGQNLQARDTPLARHPYAPTYLYDTGIRPLSSYTFRGAIWYQGESNAHNIEAHKQLFPLLVKSWRKTFGATLPFYYVQLSSINRPSWPAFRDSQRRLARPHRGVDMVVSMDHGDKTDVHPTIKYPIGHRLALLALSGQYGYRSLEARSPELLSVSWQQAQVLELTFAGTSELRTSDAKELRGFEVLTYDGKTHPLTGSLEGATVTLQLPATLQGKDLWRLRYAWRPYTDANLTGATGLPVSTFSIDLKTDAHDAQ</sequence>
<evidence type="ECO:0000256" key="1">
    <source>
        <dbReference type="ARBA" id="ARBA00022801"/>
    </source>
</evidence>
<name>A0ABQ2H6B9_9PORP</name>
<proteinExistence type="predicted"/>
<protein>
    <submittedName>
        <fullName evidence="5">Sialate O-acetylesterase</fullName>
    </submittedName>
</protein>
<feature type="signal peptide" evidence="2">
    <location>
        <begin position="1"/>
        <end position="21"/>
    </location>
</feature>
<dbReference type="Gene3D" id="3.40.50.1110">
    <property type="entry name" value="SGNH hydrolase"/>
    <property type="match status" value="2"/>
</dbReference>
<evidence type="ECO:0000256" key="2">
    <source>
        <dbReference type="SAM" id="SignalP"/>
    </source>
</evidence>
<evidence type="ECO:0000259" key="3">
    <source>
        <dbReference type="Pfam" id="PF03629"/>
    </source>
</evidence>
<dbReference type="RefSeq" id="WP_188807394.1">
    <property type="nucleotide sequence ID" value="NZ_BMPU01000001.1"/>
</dbReference>
<dbReference type="Proteomes" id="UP000653477">
    <property type="component" value="Unassembled WGS sequence"/>
</dbReference>
<dbReference type="Pfam" id="PF03629">
    <property type="entry name" value="SASA"/>
    <property type="match status" value="1"/>
</dbReference>
<dbReference type="EMBL" id="BMPU01000001">
    <property type="protein sequence ID" value="GGM47634.1"/>
    <property type="molecule type" value="Genomic_DNA"/>
</dbReference>
<feature type="domain" description="Sialate O-acetylesterase" evidence="3">
    <location>
        <begin position="482"/>
        <end position="578"/>
    </location>
</feature>
<dbReference type="SUPFAM" id="SSF52266">
    <property type="entry name" value="SGNH hydrolase"/>
    <property type="match status" value="2"/>
</dbReference>
<accession>A0ABQ2H6B9</accession>
<dbReference type="Pfam" id="PF13472">
    <property type="entry name" value="Lipase_GDSL_2"/>
    <property type="match status" value="1"/>
</dbReference>